<proteinExistence type="predicted"/>
<dbReference type="PROSITE" id="PS51186">
    <property type="entry name" value="GNAT"/>
    <property type="match status" value="1"/>
</dbReference>
<dbReference type="PATRIC" id="fig|1415168.3.peg.1397"/>
<organism evidence="2 3">
    <name type="scientific">Lactococcus cremoris subsp. cremoris GE214</name>
    <dbReference type="NCBI Taxonomy" id="1415168"/>
    <lineage>
        <taxon>Bacteria</taxon>
        <taxon>Bacillati</taxon>
        <taxon>Bacillota</taxon>
        <taxon>Bacilli</taxon>
        <taxon>Lactobacillales</taxon>
        <taxon>Streptococcaceae</taxon>
        <taxon>Lactococcus</taxon>
        <taxon>Lactococcus cremoris subsp. cremoris</taxon>
    </lineage>
</organism>
<dbReference type="Gene3D" id="3.40.630.30">
    <property type="match status" value="1"/>
</dbReference>
<dbReference type="SMR" id="A0A084AB42"/>
<dbReference type="RefSeq" id="WP_011835495.1">
    <property type="nucleotide sequence ID" value="NZ_AZSI01000042.1"/>
</dbReference>
<dbReference type="InterPro" id="IPR000182">
    <property type="entry name" value="GNAT_dom"/>
</dbReference>
<reference evidence="2 3" key="1">
    <citation type="submission" date="2014-06" db="EMBL/GenBank/DDBJ databases">
        <title>Draft genome sequence of the putrescine producing strain Lactococcus lactis subsp cremoris GE214.</title>
        <authorList>
            <person name="Ladero V."/>
            <person name="Linares D.M."/>
            <person name="del Rio B."/>
            <person name="Mayo B."/>
            <person name="Martin M.C."/>
            <person name="Fernandez M."/>
            <person name="Alvarez M.A."/>
        </authorList>
    </citation>
    <scope>NUCLEOTIDE SEQUENCE [LARGE SCALE GENOMIC DNA]</scope>
    <source>
        <strain evidence="2 3">GE214</strain>
    </source>
</reference>
<dbReference type="InterPro" id="IPR016181">
    <property type="entry name" value="Acyl_CoA_acyltransferase"/>
</dbReference>
<comment type="caution">
    <text evidence="2">The sequence shown here is derived from an EMBL/GenBank/DDBJ whole genome shotgun (WGS) entry which is preliminary data.</text>
</comment>
<dbReference type="Proteomes" id="UP000028401">
    <property type="component" value="Unassembled WGS sequence"/>
</dbReference>
<sequence length="166" mass="19060">MYFELRILTENDKNIIEHFFEEASDYAILESGESNPQLECESLLNDLPPEKTKSDKFVYGIFNDKSILIGLVDLLKDFPTKGEFMLGLLEFVPEVRHQGLGKAVHEILVEKARHLGANSLRIGVLEVNIAALKFWKSLGYIKFKETELEFGSKKQKIDVMRLNLRD</sequence>
<name>A0A084AB42_LACLC</name>
<dbReference type="SUPFAM" id="SSF55729">
    <property type="entry name" value="Acyl-CoA N-acyltransferases (Nat)"/>
    <property type="match status" value="1"/>
</dbReference>
<evidence type="ECO:0000313" key="2">
    <source>
        <dbReference type="EMBL" id="KEY62521.1"/>
    </source>
</evidence>
<keyword evidence="2" id="KW-0808">Transferase</keyword>
<dbReference type="AlphaFoldDB" id="A0A084AB42"/>
<dbReference type="EMBL" id="AZSI01000042">
    <property type="protein sequence ID" value="KEY62521.1"/>
    <property type="molecule type" value="Genomic_DNA"/>
</dbReference>
<evidence type="ECO:0000259" key="1">
    <source>
        <dbReference type="PROSITE" id="PS51186"/>
    </source>
</evidence>
<protein>
    <submittedName>
        <fullName evidence="2">Putative acetyltransferase</fullName>
    </submittedName>
</protein>
<dbReference type="CDD" id="cd04301">
    <property type="entry name" value="NAT_SF"/>
    <property type="match status" value="1"/>
</dbReference>
<dbReference type="GO" id="GO:0016747">
    <property type="term" value="F:acyltransferase activity, transferring groups other than amino-acyl groups"/>
    <property type="evidence" value="ECO:0007669"/>
    <property type="project" value="InterPro"/>
</dbReference>
<dbReference type="Pfam" id="PF00583">
    <property type="entry name" value="Acetyltransf_1"/>
    <property type="match status" value="1"/>
</dbReference>
<evidence type="ECO:0000313" key="3">
    <source>
        <dbReference type="Proteomes" id="UP000028401"/>
    </source>
</evidence>
<accession>A0A084AB42</accession>
<gene>
    <name evidence="2" type="ORF">U725_01330</name>
</gene>
<feature type="domain" description="N-acetyltransferase" evidence="1">
    <location>
        <begin position="3"/>
        <end position="165"/>
    </location>
</feature>